<comment type="subunit">
    <text evidence="3">Interacts with GyrB.</text>
</comment>
<organism evidence="5 6">
    <name type="scientific">Alsobacter metallidurans</name>
    <dbReference type="NCBI Taxonomy" id="340221"/>
    <lineage>
        <taxon>Bacteria</taxon>
        <taxon>Pseudomonadati</taxon>
        <taxon>Pseudomonadota</taxon>
        <taxon>Alphaproteobacteria</taxon>
        <taxon>Hyphomicrobiales</taxon>
        <taxon>Alsobacteraceae</taxon>
        <taxon>Alsobacter</taxon>
    </lineage>
</organism>
<name>A0A917MH88_9HYPH</name>
<reference evidence="5" key="1">
    <citation type="journal article" date="2014" name="Int. J. Syst. Evol. Microbiol.">
        <title>Complete genome sequence of Corynebacterium casei LMG S-19264T (=DSM 44701T), isolated from a smear-ripened cheese.</title>
        <authorList>
            <consortium name="US DOE Joint Genome Institute (JGI-PGF)"/>
            <person name="Walter F."/>
            <person name="Albersmeier A."/>
            <person name="Kalinowski J."/>
            <person name="Ruckert C."/>
        </authorList>
    </citation>
    <scope>NUCLEOTIDE SEQUENCE</scope>
    <source>
        <strain evidence="5">CGMCC 1.12214</strain>
    </source>
</reference>
<comment type="function">
    <text evidence="3">Inhibits all the catalytic activities of DNA gyrase by preventing its interaction with DNA. Acts by binding directly to the C-terminal domain of GyrB, which probably disrupts DNA binding by the gyrase.</text>
</comment>
<accession>A0A917MH88</accession>
<dbReference type="EMBL" id="BMES01000001">
    <property type="protein sequence ID" value="GGH15379.1"/>
    <property type="molecule type" value="Genomic_DNA"/>
</dbReference>
<feature type="region of interest" description="Disordered" evidence="4">
    <location>
        <begin position="1"/>
        <end position="28"/>
    </location>
</feature>
<evidence type="ECO:0000256" key="1">
    <source>
        <dbReference type="ARBA" id="ARBA00022723"/>
    </source>
</evidence>
<dbReference type="InterPro" id="IPR013088">
    <property type="entry name" value="Znf_NHR/GATA"/>
</dbReference>
<dbReference type="Pfam" id="PF03884">
    <property type="entry name" value="YacG"/>
    <property type="match status" value="1"/>
</dbReference>
<reference evidence="5" key="2">
    <citation type="submission" date="2020-09" db="EMBL/GenBank/DDBJ databases">
        <authorList>
            <person name="Sun Q."/>
            <person name="Zhou Y."/>
        </authorList>
    </citation>
    <scope>NUCLEOTIDE SEQUENCE</scope>
    <source>
        <strain evidence="5">CGMCC 1.12214</strain>
    </source>
</reference>
<feature type="binding site" evidence="3">
    <location>
        <position position="34"/>
    </location>
    <ligand>
        <name>Zn(2+)</name>
        <dbReference type="ChEBI" id="CHEBI:29105"/>
    </ligand>
</feature>
<dbReference type="PANTHER" id="PTHR36150">
    <property type="entry name" value="DNA GYRASE INHIBITOR YACG"/>
    <property type="match status" value="1"/>
</dbReference>
<evidence type="ECO:0000313" key="6">
    <source>
        <dbReference type="Proteomes" id="UP000603912"/>
    </source>
</evidence>
<feature type="binding site" evidence="3">
    <location>
        <position position="50"/>
    </location>
    <ligand>
        <name>Zn(2+)</name>
        <dbReference type="ChEBI" id="CHEBI:29105"/>
    </ligand>
</feature>
<feature type="binding site" evidence="3">
    <location>
        <position position="46"/>
    </location>
    <ligand>
        <name>Zn(2+)</name>
        <dbReference type="ChEBI" id="CHEBI:29105"/>
    </ligand>
</feature>
<dbReference type="AlphaFoldDB" id="A0A917MH88"/>
<evidence type="ECO:0000256" key="4">
    <source>
        <dbReference type="SAM" id="MobiDB-lite"/>
    </source>
</evidence>
<proteinExistence type="inferred from homology"/>
<dbReference type="HAMAP" id="MF_00649">
    <property type="entry name" value="DNA_gyrase_inhibitor_YacG"/>
    <property type="match status" value="1"/>
</dbReference>
<comment type="caution">
    <text evidence="5">The sequence shown here is derived from an EMBL/GenBank/DDBJ whole genome shotgun (WGS) entry which is preliminary data.</text>
</comment>
<comment type="cofactor">
    <cofactor evidence="3">
        <name>Zn(2+)</name>
        <dbReference type="ChEBI" id="CHEBI:29105"/>
    </cofactor>
    <text evidence="3">Binds 1 zinc ion.</text>
</comment>
<protein>
    <recommendedName>
        <fullName evidence="3">DNA gyrase inhibitor YacG</fullName>
    </recommendedName>
</protein>
<dbReference type="GO" id="GO:0008657">
    <property type="term" value="F:DNA topoisomerase type II (double strand cut, ATP-hydrolyzing) inhibitor activity"/>
    <property type="evidence" value="ECO:0007669"/>
    <property type="project" value="UniProtKB-UniRule"/>
</dbReference>
<keyword evidence="6" id="KW-1185">Reference proteome</keyword>
<keyword evidence="1 3" id="KW-0479">Metal-binding</keyword>
<dbReference type="SUPFAM" id="SSF57716">
    <property type="entry name" value="Glucocorticoid receptor-like (DNA-binding domain)"/>
    <property type="match status" value="1"/>
</dbReference>
<evidence type="ECO:0000256" key="3">
    <source>
        <dbReference type="HAMAP-Rule" id="MF_00649"/>
    </source>
</evidence>
<dbReference type="Proteomes" id="UP000603912">
    <property type="component" value="Unassembled WGS sequence"/>
</dbReference>
<keyword evidence="2 3" id="KW-0862">Zinc</keyword>
<dbReference type="PANTHER" id="PTHR36150:SF1">
    <property type="entry name" value="DNA GYRASE INHIBITOR YACG"/>
    <property type="match status" value="1"/>
</dbReference>
<sequence>MPDDNANSDDTVAGGLPRPANDPAPQTMGSCPMCGKPAELKYRPFCSKRCADLDLSRWLNGVYAVPVDPKDEEDEEA</sequence>
<dbReference type="GO" id="GO:0008270">
    <property type="term" value="F:zinc ion binding"/>
    <property type="evidence" value="ECO:0007669"/>
    <property type="project" value="UniProtKB-UniRule"/>
</dbReference>
<comment type="similarity">
    <text evidence="3">Belongs to the DNA gyrase inhibitor YacG family.</text>
</comment>
<dbReference type="RefSeq" id="WP_308469357.1">
    <property type="nucleotide sequence ID" value="NZ_BMES01000001.1"/>
</dbReference>
<feature type="binding site" evidence="3">
    <location>
        <position position="31"/>
    </location>
    <ligand>
        <name>Zn(2+)</name>
        <dbReference type="ChEBI" id="CHEBI:29105"/>
    </ligand>
</feature>
<dbReference type="InterPro" id="IPR005584">
    <property type="entry name" value="DNA_gyrase_inhibitor_YacG"/>
</dbReference>
<evidence type="ECO:0000313" key="5">
    <source>
        <dbReference type="EMBL" id="GGH15379.1"/>
    </source>
</evidence>
<evidence type="ECO:0000256" key="2">
    <source>
        <dbReference type="ARBA" id="ARBA00022833"/>
    </source>
</evidence>
<dbReference type="Gene3D" id="3.30.50.10">
    <property type="entry name" value="Erythroid Transcription Factor GATA-1, subunit A"/>
    <property type="match status" value="1"/>
</dbReference>
<gene>
    <name evidence="3" type="primary">yacG</name>
    <name evidence="5" type="ORF">GCM10007036_15360</name>
</gene>
<dbReference type="GO" id="GO:0006355">
    <property type="term" value="P:regulation of DNA-templated transcription"/>
    <property type="evidence" value="ECO:0007669"/>
    <property type="project" value="InterPro"/>
</dbReference>